<organism evidence="1 2">
    <name type="scientific">Corynebacterium mastitidis</name>
    <dbReference type="NCBI Taxonomy" id="161890"/>
    <lineage>
        <taxon>Bacteria</taxon>
        <taxon>Bacillati</taxon>
        <taxon>Actinomycetota</taxon>
        <taxon>Actinomycetes</taxon>
        <taxon>Mycobacteriales</taxon>
        <taxon>Corynebacteriaceae</taxon>
        <taxon>Corynebacterium</taxon>
    </lineage>
</organism>
<evidence type="ECO:0000313" key="2">
    <source>
        <dbReference type="Proteomes" id="UP001359781"/>
    </source>
</evidence>
<name>A0ABU8NZ17_9CORY</name>
<proteinExistence type="predicted"/>
<dbReference type="EMBL" id="JBAHVJ010000007">
    <property type="protein sequence ID" value="MEJ4100268.1"/>
    <property type="molecule type" value="Genomic_DNA"/>
</dbReference>
<comment type="caution">
    <text evidence="1">The sequence shown here is derived from an EMBL/GenBank/DDBJ whole genome shotgun (WGS) entry which is preliminary data.</text>
</comment>
<accession>A0ABU8NZ17</accession>
<reference evidence="1 2" key="1">
    <citation type="submission" date="2024-02" db="EMBL/GenBank/DDBJ databases">
        <title>Whole genome sequencing and characterization of Corynebacterium isolated from the ocular surface of dry eye disease sufferers.</title>
        <authorList>
            <person name="Naqvi M."/>
        </authorList>
    </citation>
    <scope>NUCLEOTIDE SEQUENCE [LARGE SCALE GENOMIC DNA]</scope>
    <source>
        <strain evidence="1 2">PCRF</strain>
    </source>
</reference>
<evidence type="ECO:0000313" key="1">
    <source>
        <dbReference type="EMBL" id="MEJ4100268.1"/>
    </source>
</evidence>
<sequence length="108" mass="12394">MDGVNLLNQSKTRERLADLYADDVVALAVLQYLWEILADEEKEEVVHNGAYGDTWYGLDLGMWVAAQRRHPVPERLLDVVEAEMRHRDDPIRLDESISCLRAMNKEAA</sequence>
<gene>
    <name evidence="1" type="ORF">V5S96_07860</name>
</gene>
<protein>
    <submittedName>
        <fullName evidence="1">Uncharacterized protein</fullName>
    </submittedName>
</protein>
<dbReference type="Proteomes" id="UP001359781">
    <property type="component" value="Unassembled WGS sequence"/>
</dbReference>
<dbReference type="RefSeq" id="WP_337890497.1">
    <property type="nucleotide sequence ID" value="NZ_JBAHVI010000007.1"/>
</dbReference>
<keyword evidence="2" id="KW-1185">Reference proteome</keyword>